<protein>
    <submittedName>
        <fullName evidence="1">Uncharacterized protein</fullName>
    </submittedName>
</protein>
<accession>A0A194X018</accession>
<evidence type="ECO:0000313" key="1">
    <source>
        <dbReference type="EMBL" id="KUJ13535.1"/>
    </source>
</evidence>
<gene>
    <name evidence="1" type="ORF">LY89DRAFT_159618</name>
</gene>
<evidence type="ECO:0000313" key="2">
    <source>
        <dbReference type="Proteomes" id="UP000070700"/>
    </source>
</evidence>
<dbReference type="EMBL" id="KQ947422">
    <property type="protein sequence ID" value="KUJ13535.1"/>
    <property type="molecule type" value="Genomic_DNA"/>
</dbReference>
<proteinExistence type="predicted"/>
<reference evidence="1 2" key="1">
    <citation type="submission" date="2015-10" db="EMBL/GenBank/DDBJ databases">
        <title>Full genome of DAOMC 229536 Phialocephala scopiformis, a fungal endophyte of spruce producing the potent anti-insectan compound rugulosin.</title>
        <authorList>
            <consortium name="DOE Joint Genome Institute"/>
            <person name="Walker A.K."/>
            <person name="Frasz S.L."/>
            <person name="Seifert K.A."/>
            <person name="Miller J.D."/>
            <person name="Mondo S.J."/>
            <person name="Labutti K."/>
            <person name="Lipzen A."/>
            <person name="Dockter R."/>
            <person name="Kennedy M."/>
            <person name="Grigoriev I.V."/>
            <person name="Spatafora J.W."/>
        </authorList>
    </citation>
    <scope>NUCLEOTIDE SEQUENCE [LARGE SCALE GENOMIC DNA]</scope>
    <source>
        <strain evidence="1 2">CBS 120377</strain>
    </source>
</reference>
<dbReference type="GeneID" id="28815213"/>
<sequence>MVYQPQTLGYSQFEQMPRHTRGLLSIFQSSSSKWTPPAIPRAEVIPVCIAQHYRTLSEVLSQALRCQRFKSPFRVLSQPHLQICVYHAARLSMMSNHVSALPSTLYCRLLLCPFVSEFSYWILSLYFSLTVQVTSVCGWLRLAVFACVNGFCCEHTDKRQILKSSFC</sequence>
<organism evidence="1 2">
    <name type="scientific">Mollisia scopiformis</name>
    <name type="common">Conifer needle endophyte fungus</name>
    <name type="synonym">Phialocephala scopiformis</name>
    <dbReference type="NCBI Taxonomy" id="149040"/>
    <lineage>
        <taxon>Eukaryota</taxon>
        <taxon>Fungi</taxon>
        <taxon>Dikarya</taxon>
        <taxon>Ascomycota</taxon>
        <taxon>Pezizomycotina</taxon>
        <taxon>Leotiomycetes</taxon>
        <taxon>Helotiales</taxon>
        <taxon>Mollisiaceae</taxon>
        <taxon>Mollisia</taxon>
    </lineage>
</organism>
<name>A0A194X018_MOLSC</name>
<dbReference type="KEGG" id="psco:LY89DRAFT_159618"/>
<keyword evidence="2" id="KW-1185">Reference proteome</keyword>
<dbReference type="AlphaFoldDB" id="A0A194X018"/>
<dbReference type="RefSeq" id="XP_018067890.1">
    <property type="nucleotide sequence ID" value="XM_018205487.1"/>
</dbReference>
<dbReference type="Proteomes" id="UP000070700">
    <property type="component" value="Unassembled WGS sequence"/>
</dbReference>
<dbReference type="InParanoid" id="A0A194X018"/>